<dbReference type="PATRIC" id="fig|1306954.6.peg.2463"/>
<comment type="caution">
    <text evidence="3">The sequence shown here is derived from an EMBL/GenBank/DDBJ whole genome shotgun (WGS) entry which is preliminary data.</text>
</comment>
<keyword evidence="1" id="KW-1133">Transmembrane helix</keyword>
<evidence type="ECO:0000313" key="4">
    <source>
        <dbReference type="Proteomes" id="UP000070282"/>
    </source>
</evidence>
<dbReference type="EMBL" id="LOCO01000005">
    <property type="protein sequence ID" value="KXO10794.1"/>
    <property type="molecule type" value="Genomic_DNA"/>
</dbReference>
<dbReference type="Proteomes" id="UP000070282">
    <property type="component" value="Unassembled WGS sequence"/>
</dbReference>
<keyword evidence="1" id="KW-0812">Transmembrane</keyword>
<reference evidence="4" key="1">
    <citation type="submission" date="2015-12" db="EMBL/GenBank/DDBJ databases">
        <authorList>
            <person name="Lima A."/>
            <person name="Farahani Zayas N."/>
            <person name="Castro Da Silva M.A."/>
            <person name="Cabral A."/>
            <person name="Pessatti M.L."/>
        </authorList>
    </citation>
    <scope>NUCLEOTIDE SEQUENCE [LARGE SCALE GENOMIC DNA]</scope>
    <source>
        <strain evidence="4">LAMA 842</strain>
    </source>
</reference>
<dbReference type="EMBL" id="LOCO01000003">
    <property type="protein sequence ID" value="KXO11459.1"/>
    <property type="molecule type" value="Genomic_DNA"/>
</dbReference>
<organism evidence="3 4">
    <name type="scientific">Marinobacter excellens LAMA 842</name>
    <dbReference type="NCBI Taxonomy" id="1306954"/>
    <lineage>
        <taxon>Bacteria</taxon>
        <taxon>Pseudomonadati</taxon>
        <taxon>Pseudomonadota</taxon>
        <taxon>Gammaproteobacteria</taxon>
        <taxon>Pseudomonadales</taxon>
        <taxon>Marinobacteraceae</taxon>
        <taxon>Marinobacter</taxon>
    </lineage>
</organism>
<evidence type="ECO:0000313" key="3">
    <source>
        <dbReference type="EMBL" id="KXO11459.1"/>
    </source>
</evidence>
<evidence type="ECO:0000256" key="1">
    <source>
        <dbReference type="SAM" id="Phobius"/>
    </source>
</evidence>
<gene>
    <name evidence="2" type="ORF">J122_1422</name>
    <name evidence="3" type="ORF">J122_915</name>
</gene>
<evidence type="ECO:0000313" key="2">
    <source>
        <dbReference type="EMBL" id="KXO10794.1"/>
    </source>
</evidence>
<reference evidence="3" key="2">
    <citation type="submission" date="2015-12" db="EMBL/GenBank/DDBJ databases">
        <authorList>
            <person name="Shamseldin A."/>
            <person name="Moawad H."/>
            <person name="Abd El-Rahim W.M."/>
            <person name="Sadowsky M.J."/>
        </authorList>
    </citation>
    <scope>NUCLEOTIDE SEQUENCE [LARGE SCALE GENOMIC DNA]</scope>
    <source>
        <strain evidence="3">LAMA 842</strain>
    </source>
</reference>
<feature type="transmembrane region" description="Helical" evidence="1">
    <location>
        <begin position="16"/>
        <end position="35"/>
    </location>
</feature>
<proteinExistence type="predicted"/>
<name>A0A137SGA0_9GAMM</name>
<protein>
    <recommendedName>
        <fullName evidence="5">Chlorhexidine efflux transporter domain-containing protein</fullName>
    </recommendedName>
</protein>
<evidence type="ECO:0008006" key="5">
    <source>
        <dbReference type="Google" id="ProtNLM"/>
    </source>
</evidence>
<sequence>MPDEPGSARNKFRSDFMVELALIVAVAVYLMMAQGQAVGENLSFTVVGAALMALATYWTLHTVRDGLEVIALRLRPGK</sequence>
<accession>A0A137SGA0</accession>
<keyword evidence="1" id="KW-0472">Membrane</keyword>
<dbReference type="AlphaFoldDB" id="A0A137SGA0"/>
<dbReference type="GeneID" id="94721924"/>
<keyword evidence="4" id="KW-1185">Reference proteome</keyword>
<dbReference type="RefSeq" id="WP_058092893.1">
    <property type="nucleotide sequence ID" value="NZ_LOCO01000003.1"/>
</dbReference>
<feature type="transmembrane region" description="Helical" evidence="1">
    <location>
        <begin position="41"/>
        <end position="60"/>
    </location>
</feature>